<reference evidence="1" key="1">
    <citation type="submission" date="2020-04" db="EMBL/GenBank/DDBJ databases">
        <authorList>
            <person name="Chiriac C."/>
            <person name="Salcher M."/>
            <person name="Ghai R."/>
            <person name="Kavagutti S V."/>
        </authorList>
    </citation>
    <scope>NUCLEOTIDE SEQUENCE</scope>
</reference>
<organism evidence="1">
    <name type="scientific">uncultured Caudovirales phage</name>
    <dbReference type="NCBI Taxonomy" id="2100421"/>
    <lineage>
        <taxon>Viruses</taxon>
        <taxon>Duplodnaviria</taxon>
        <taxon>Heunggongvirae</taxon>
        <taxon>Uroviricota</taxon>
        <taxon>Caudoviricetes</taxon>
        <taxon>Peduoviridae</taxon>
        <taxon>Maltschvirus</taxon>
        <taxon>Maltschvirus maltsch</taxon>
    </lineage>
</organism>
<protein>
    <submittedName>
        <fullName evidence="1">Uncharacterized protein</fullName>
    </submittedName>
</protein>
<proteinExistence type="predicted"/>
<evidence type="ECO:0000313" key="1">
    <source>
        <dbReference type="EMBL" id="CAB4155451.1"/>
    </source>
</evidence>
<accession>A0A6J5ND35</accession>
<name>A0A6J5ND35_9CAUD</name>
<dbReference type="EMBL" id="LR796636">
    <property type="protein sequence ID" value="CAB4155451.1"/>
    <property type="molecule type" value="Genomic_DNA"/>
</dbReference>
<sequence length="309" mass="32032">MHLLKCFLCAPEGDGGAAAAGAPAAGGAAEPGAPASGSLFAGASAPAAAAVPDYLVGSDGKFVKDWQSKLPDDLKGNPSLTMIGDLPTLAKNYLATKALVGTKLEMPGEGATPEQLAAWRKTVGAPDTPDAYGELRPEVIPAEMWDAASEGELKAIAHKHHLSPAAVKEIVALHAKGIEAGVQAHEAGMQKSLADGEAALKAKWGPQLAENLMQAQTFAKLLGLDPLDPMFINPAVVEAMHKGATQFMRGEQLVTGQAGNMGQTVKARINDITDGASQSMTAREYRGEFGQERQAAAQQILHQLMAAAK</sequence>
<gene>
    <name evidence="1" type="ORF">UFOVP672_13</name>
</gene>